<protein>
    <recommendedName>
        <fullName evidence="5">Ig-like domain-containing protein</fullName>
    </recommendedName>
</protein>
<gene>
    <name evidence="6" type="ORF">KUTeg_018060</name>
</gene>
<dbReference type="Gene3D" id="2.60.40.10">
    <property type="entry name" value="Immunoglobulins"/>
    <property type="match status" value="3"/>
</dbReference>
<dbReference type="InterPro" id="IPR036179">
    <property type="entry name" value="Ig-like_dom_sf"/>
</dbReference>
<keyword evidence="3" id="KW-1015">Disulfide bond</keyword>
<dbReference type="InterPro" id="IPR007110">
    <property type="entry name" value="Ig-like_dom"/>
</dbReference>
<dbReference type="Pfam" id="PF13927">
    <property type="entry name" value="Ig_3"/>
    <property type="match status" value="1"/>
</dbReference>
<dbReference type="InterPro" id="IPR013106">
    <property type="entry name" value="Ig_V-set"/>
</dbReference>
<keyword evidence="2" id="KW-0677">Repeat</keyword>
<evidence type="ECO:0000313" key="7">
    <source>
        <dbReference type="Proteomes" id="UP001217089"/>
    </source>
</evidence>
<dbReference type="PROSITE" id="PS50835">
    <property type="entry name" value="IG_LIKE"/>
    <property type="match status" value="3"/>
</dbReference>
<comment type="caution">
    <text evidence="6">The sequence shown here is derived from an EMBL/GenBank/DDBJ whole genome shotgun (WGS) entry which is preliminary data.</text>
</comment>
<proteinExistence type="predicted"/>
<dbReference type="Pfam" id="PF07686">
    <property type="entry name" value="V-set"/>
    <property type="match status" value="1"/>
</dbReference>
<dbReference type="Proteomes" id="UP001217089">
    <property type="component" value="Unassembled WGS sequence"/>
</dbReference>
<dbReference type="SMART" id="SM00408">
    <property type="entry name" value="IGc2"/>
    <property type="match status" value="3"/>
</dbReference>
<sequence>LFAVEPSFDVPVVNITAVENQEAILPCSVTYLGSHKVVWTDQWSTILTFGVTRIIDDDRFSVERPRNEDWNLLIRDVRYKDRGTYICQLNTNPVKTKYVALHVLVPPKISNTLSSKDIAVPEGSDVTLVCNVTGVPQPTVHWHRQPLGQSPGKHRQRIGLNGEILIIKNISRYCNGLYECFAFNDVPPAVNRGMKVMVKCKGKETILECVVSAYPQGNTVWRRNGEDIVTNNWKYRVDVYKDEGIYQLTLSLRIKFLKEEDFGAYTCYAKNELGSDQEDMYLYGKCCCQLNNCI</sequence>
<feature type="domain" description="Ig-like" evidence="5">
    <location>
        <begin position="107"/>
        <end position="191"/>
    </location>
</feature>
<keyword evidence="7" id="KW-1185">Reference proteome</keyword>
<dbReference type="InterPro" id="IPR051170">
    <property type="entry name" value="Neural/epithelial_adhesion"/>
</dbReference>
<evidence type="ECO:0000256" key="4">
    <source>
        <dbReference type="ARBA" id="ARBA00023319"/>
    </source>
</evidence>
<dbReference type="InterPro" id="IPR013098">
    <property type="entry name" value="Ig_I-set"/>
</dbReference>
<organism evidence="6 7">
    <name type="scientific">Tegillarca granosa</name>
    <name type="common">Malaysian cockle</name>
    <name type="synonym">Anadara granosa</name>
    <dbReference type="NCBI Taxonomy" id="220873"/>
    <lineage>
        <taxon>Eukaryota</taxon>
        <taxon>Metazoa</taxon>
        <taxon>Spiralia</taxon>
        <taxon>Lophotrochozoa</taxon>
        <taxon>Mollusca</taxon>
        <taxon>Bivalvia</taxon>
        <taxon>Autobranchia</taxon>
        <taxon>Pteriomorphia</taxon>
        <taxon>Arcoida</taxon>
        <taxon>Arcoidea</taxon>
        <taxon>Arcidae</taxon>
        <taxon>Tegillarca</taxon>
    </lineage>
</organism>
<dbReference type="SUPFAM" id="SSF48726">
    <property type="entry name" value="Immunoglobulin"/>
    <property type="match status" value="3"/>
</dbReference>
<dbReference type="SMART" id="SM00409">
    <property type="entry name" value="IG"/>
    <property type="match status" value="3"/>
</dbReference>
<keyword evidence="1" id="KW-0732">Signal</keyword>
<dbReference type="PANTHER" id="PTHR12231:SF253">
    <property type="entry name" value="DPR-INTERACTING PROTEIN ETA, ISOFORM B-RELATED"/>
    <property type="match status" value="1"/>
</dbReference>
<dbReference type="Pfam" id="PF07679">
    <property type="entry name" value="I-set"/>
    <property type="match status" value="1"/>
</dbReference>
<dbReference type="InterPro" id="IPR003598">
    <property type="entry name" value="Ig_sub2"/>
</dbReference>
<dbReference type="PANTHER" id="PTHR12231">
    <property type="entry name" value="CTX-RELATED TYPE I TRANSMEMBRANE PROTEIN"/>
    <property type="match status" value="1"/>
</dbReference>
<evidence type="ECO:0000256" key="1">
    <source>
        <dbReference type="ARBA" id="ARBA00022729"/>
    </source>
</evidence>
<evidence type="ECO:0000256" key="3">
    <source>
        <dbReference type="ARBA" id="ARBA00023157"/>
    </source>
</evidence>
<accession>A0ABQ9EGS2</accession>
<keyword evidence="4" id="KW-0393">Immunoglobulin domain</keyword>
<dbReference type="InterPro" id="IPR003599">
    <property type="entry name" value="Ig_sub"/>
</dbReference>
<feature type="domain" description="Ig-like" evidence="5">
    <location>
        <begin position="201"/>
        <end position="283"/>
    </location>
</feature>
<name>A0ABQ9EGS2_TEGGR</name>
<feature type="domain" description="Ig-like" evidence="5">
    <location>
        <begin position="6"/>
        <end position="100"/>
    </location>
</feature>
<reference evidence="6 7" key="1">
    <citation type="submission" date="2022-12" db="EMBL/GenBank/DDBJ databases">
        <title>Chromosome-level genome of Tegillarca granosa.</title>
        <authorList>
            <person name="Kim J."/>
        </authorList>
    </citation>
    <scope>NUCLEOTIDE SEQUENCE [LARGE SCALE GENOMIC DNA]</scope>
    <source>
        <strain evidence="6">Teg-2019</strain>
        <tissue evidence="6">Adductor muscle</tissue>
    </source>
</reference>
<evidence type="ECO:0000259" key="5">
    <source>
        <dbReference type="PROSITE" id="PS50835"/>
    </source>
</evidence>
<dbReference type="InterPro" id="IPR013783">
    <property type="entry name" value="Ig-like_fold"/>
</dbReference>
<evidence type="ECO:0000256" key="2">
    <source>
        <dbReference type="ARBA" id="ARBA00022737"/>
    </source>
</evidence>
<dbReference type="EMBL" id="JARBDR010000903">
    <property type="protein sequence ID" value="KAJ8304477.1"/>
    <property type="molecule type" value="Genomic_DNA"/>
</dbReference>
<evidence type="ECO:0000313" key="6">
    <source>
        <dbReference type="EMBL" id="KAJ8304477.1"/>
    </source>
</evidence>
<feature type="non-terminal residue" evidence="6">
    <location>
        <position position="1"/>
    </location>
</feature>